<accession>A0A131XR83</accession>
<sequence>LLTPVLAKHVCPSVYVSDVCRLCVKERATAAHILRDCSVNPREASKKTTIPPQVEAATRSYDQETTQGRPAGLGSSREAATERNRGEGGQHPQGGGGGPLGPAEVARKQDLEEHNSRD</sequence>
<organism evidence="2">
    <name type="scientific">Ixodes ricinus</name>
    <name type="common">Common tick</name>
    <name type="synonym">Acarus ricinus</name>
    <dbReference type="NCBI Taxonomy" id="34613"/>
    <lineage>
        <taxon>Eukaryota</taxon>
        <taxon>Metazoa</taxon>
        <taxon>Ecdysozoa</taxon>
        <taxon>Arthropoda</taxon>
        <taxon>Chelicerata</taxon>
        <taxon>Arachnida</taxon>
        <taxon>Acari</taxon>
        <taxon>Parasitiformes</taxon>
        <taxon>Ixodida</taxon>
        <taxon>Ixodoidea</taxon>
        <taxon>Ixodidae</taxon>
        <taxon>Ixodinae</taxon>
        <taxon>Ixodes</taxon>
    </lineage>
</organism>
<feature type="compositionally biased region" description="Basic and acidic residues" evidence="1">
    <location>
        <begin position="79"/>
        <end position="88"/>
    </location>
</feature>
<dbReference type="AlphaFoldDB" id="A0A131XR83"/>
<feature type="non-terminal residue" evidence="2">
    <location>
        <position position="1"/>
    </location>
</feature>
<feature type="compositionally biased region" description="Gly residues" evidence="1">
    <location>
        <begin position="89"/>
        <end position="100"/>
    </location>
</feature>
<name>A0A131XR83_IXORI</name>
<feature type="compositionally biased region" description="Basic and acidic residues" evidence="1">
    <location>
        <begin position="105"/>
        <end position="118"/>
    </location>
</feature>
<evidence type="ECO:0000256" key="1">
    <source>
        <dbReference type="SAM" id="MobiDB-lite"/>
    </source>
</evidence>
<protein>
    <recommendedName>
        <fullName evidence="3">Tick transposon</fullName>
    </recommendedName>
</protein>
<feature type="region of interest" description="Disordered" evidence="1">
    <location>
        <begin position="40"/>
        <end position="118"/>
    </location>
</feature>
<dbReference type="EMBL" id="GEFM01007088">
    <property type="protein sequence ID" value="JAP68708.1"/>
    <property type="molecule type" value="mRNA"/>
</dbReference>
<proteinExistence type="evidence at transcript level"/>
<evidence type="ECO:0008006" key="3">
    <source>
        <dbReference type="Google" id="ProtNLM"/>
    </source>
</evidence>
<evidence type="ECO:0000313" key="2">
    <source>
        <dbReference type="EMBL" id="JAP68708.1"/>
    </source>
</evidence>
<reference evidence="2" key="1">
    <citation type="submission" date="2016-02" db="EMBL/GenBank/DDBJ databases">
        <title>RNAseq analyses of the midgut from blood- or serum-fed Ixodes ricinus ticks.</title>
        <authorList>
            <person name="Perner J."/>
            <person name="Provaznik J."/>
            <person name="Schrenkova J."/>
            <person name="Urbanova V."/>
            <person name="Ribeiro J.M."/>
            <person name="Kopacek P."/>
        </authorList>
    </citation>
    <scope>NUCLEOTIDE SEQUENCE</scope>
    <source>
        <tissue evidence="2">Gut</tissue>
    </source>
</reference>